<evidence type="ECO:0000313" key="2">
    <source>
        <dbReference type="Proteomes" id="UP000029462"/>
    </source>
</evidence>
<comment type="caution">
    <text evidence="1">The sequence shown here is derived from an EMBL/GenBank/DDBJ whole genome shotgun (WGS) entry which is preliminary data.</text>
</comment>
<dbReference type="OrthoDB" id="6611185at2"/>
<name>A0A090UZ01_PSEVU</name>
<reference evidence="1 2" key="1">
    <citation type="submission" date="2014-09" db="EMBL/GenBank/DDBJ databases">
        <title>Whole genome shotgun sequence of Escherichia vulneris NBRC 102420.</title>
        <authorList>
            <person name="Yoshida Y."/>
            <person name="Hosoyama A."/>
            <person name="Tsuchikane K."/>
            <person name="Ohji S."/>
            <person name="Ichikawa N."/>
            <person name="Kimura A."/>
            <person name="Yamazoe A."/>
            <person name="Ezaki T."/>
            <person name="Fujita N."/>
        </authorList>
    </citation>
    <scope>NUCLEOTIDE SEQUENCE [LARGE SCALE GENOMIC DNA]</scope>
    <source>
        <strain evidence="1 2">NBRC 102420</strain>
    </source>
</reference>
<organism evidence="1 2">
    <name type="scientific">Pseudescherichia vulneris NBRC 102420</name>
    <dbReference type="NCBI Taxonomy" id="1115515"/>
    <lineage>
        <taxon>Bacteria</taxon>
        <taxon>Pseudomonadati</taxon>
        <taxon>Pseudomonadota</taxon>
        <taxon>Gammaproteobacteria</taxon>
        <taxon>Enterobacterales</taxon>
        <taxon>Enterobacteriaceae</taxon>
        <taxon>Pseudescherichia</taxon>
    </lineage>
</organism>
<dbReference type="STRING" id="1115515.EV102420_08_02340"/>
<dbReference type="EMBL" id="BBMZ01000008">
    <property type="protein sequence ID" value="GAL57771.1"/>
    <property type="molecule type" value="Genomic_DNA"/>
</dbReference>
<accession>A0A090UZ01</accession>
<proteinExistence type="predicted"/>
<gene>
    <name evidence="1" type="ORF">EV102420_08_02340</name>
</gene>
<protein>
    <submittedName>
        <fullName evidence="1">Uncharacterized protein</fullName>
    </submittedName>
</protein>
<keyword evidence="2" id="KW-1185">Reference proteome</keyword>
<dbReference type="AlphaFoldDB" id="A0A090UZ01"/>
<dbReference type="Proteomes" id="UP000029462">
    <property type="component" value="Unassembled WGS sequence"/>
</dbReference>
<dbReference type="eggNOG" id="ENOG5033TGP">
    <property type="taxonomic scope" value="Bacteria"/>
</dbReference>
<sequence length="181" mass="19901">MESIVKIHHLQAAVALVIASLQPQPKAVACQPMIVERVYEMGARVNKRDIKELTEALNHVAEELRSGRAELARYADSDFDAATTAAEGIKSQAIHVAGIAESFVLMLPEKEIILSYDKDSVEFAFVKAIKMLSFATKNYLNLIDQVTRTTEVRESGVDFAAMHQLLMTGNKAAEDFHASAP</sequence>
<evidence type="ECO:0000313" key="1">
    <source>
        <dbReference type="EMBL" id="GAL57771.1"/>
    </source>
</evidence>